<feature type="region of interest" description="Disordered" evidence="1">
    <location>
        <begin position="153"/>
        <end position="190"/>
    </location>
</feature>
<comment type="caution">
    <text evidence="3">The sequence shown here is derived from an EMBL/GenBank/DDBJ whole genome shotgun (WGS) entry which is preliminary data.</text>
</comment>
<reference evidence="3 4" key="1">
    <citation type="journal article" date="2013" name="Curr. Biol.">
        <title>The Genome of the Foraminiferan Reticulomyxa filosa.</title>
        <authorList>
            <person name="Glockner G."/>
            <person name="Hulsmann N."/>
            <person name="Schleicher M."/>
            <person name="Noegel A.A."/>
            <person name="Eichinger L."/>
            <person name="Gallinger C."/>
            <person name="Pawlowski J."/>
            <person name="Sierra R."/>
            <person name="Euteneuer U."/>
            <person name="Pillet L."/>
            <person name="Moustafa A."/>
            <person name="Platzer M."/>
            <person name="Groth M."/>
            <person name="Szafranski K."/>
            <person name="Schliwa M."/>
        </authorList>
    </citation>
    <scope>NUCLEOTIDE SEQUENCE [LARGE SCALE GENOMIC DNA]</scope>
</reference>
<evidence type="ECO:0000313" key="3">
    <source>
        <dbReference type="EMBL" id="ETO28462.1"/>
    </source>
</evidence>
<evidence type="ECO:0000313" key="4">
    <source>
        <dbReference type="Proteomes" id="UP000023152"/>
    </source>
</evidence>
<gene>
    <name evidence="3" type="ORF">RFI_08672</name>
</gene>
<feature type="transmembrane region" description="Helical" evidence="2">
    <location>
        <begin position="270"/>
        <end position="288"/>
    </location>
</feature>
<evidence type="ECO:0000256" key="1">
    <source>
        <dbReference type="SAM" id="MobiDB-lite"/>
    </source>
</evidence>
<keyword evidence="2" id="KW-0812">Transmembrane</keyword>
<organism evidence="3 4">
    <name type="scientific">Reticulomyxa filosa</name>
    <dbReference type="NCBI Taxonomy" id="46433"/>
    <lineage>
        <taxon>Eukaryota</taxon>
        <taxon>Sar</taxon>
        <taxon>Rhizaria</taxon>
        <taxon>Retaria</taxon>
        <taxon>Foraminifera</taxon>
        <taxon>Monothalamids</taxon>
        <taxon>Reticulomyxidae</taxon>
        <taxon>Reticulomyxa</taxon>
    </lineage>
</organism>
<dbReference type="Proteomes" id="UP000023152">
    <property type="component" value="Unassembled WGS sequence"/>
</dbReference>
<sequence>MCRRLCEILNNVTDEIEKQLTDLQRPWQSRHKSDIDTKEDRKGDQCWSVDQCCKNPWQTLQAIYKGQDETASKSKCKNKIGDKNKHKNEHEKTKEETKEKKEEEEDDDNDDDEKEIDWTDESLENLGLGPRKDSYRMYNSLHRRYITLTRFGTEKDSSSPNSNTKANTHTHMDTTNINMTNTNTKMSMRDPIGTRSICSGGGGGGGMGLESGLHFEHQSKRNQRKLHELGQEKHHGDCFQYKDGSCVHCTRKEHLYPHKSCLRGQTIPQIAFVSIFIIIIIIFFFFCIL</sequence>
<dbReference type="AlphaFoldDB" id="X6NT30"/>
<keyword evidence="4" id="KW-1185">Reference proteome</keyword>
<feature type="compositionally biased region" description="Basic and acidic residues" evidence="1">
    <location>
        <begin position="79"/>
        <end position="101"/>
    </location>
</feature>
<accession>X6NT30</accession>
<proteinExistence type="predicted"/>
<feature type="compositionally biased region" description="Low complexity" evidence="1">
    <location>
        <begin position="167"/>
        <end position="184"/>
    </location>
</feature>
<feature type="compositionally biased region" description="Acidic residues" evidence="1">
    <location>
        <begin position="102"/>
        <end position="123"/>
    </location>
</feature>
<keyword evidence="2" id="KW-0472">Membrane</keyword>
<name>X6NT30_RETFI</name>
<keyword evidence="2" id="KW-1133">Transmembrane helix</keyword>
<evidence type="ECO:0000256" key="2">
    <source>
        <dbReference type="SAM" id="Phobius"/>
    </source>
</evidence>
<feature type="region of interest" description="Disordered" evidence="1">
    <location>
        <begin position="71"/>
        <end position="133"/>
    </location>
</feature>
<protein>
    <submittedName>
        <fullName evidence="3">Variable membrane protein</fullName>
    </submittedName>
</protein>
<dbReference type="EMBL" id="ASPP01006660">
    <property type="protein sequence ID" value="ETO28462.1"/>
    <property type="molecule type" value="Genomic_DNA"/>
</dbReference>